<feature type="compositionally biased region" description="Basic residues" evidence="1">
    <location>
        <begin position="196"/>
        <end position="205"/>
    </location>
</feature>
<feature type="region of interest" description="Disordered" evidence="1">
    <location>
        <begin position="373"/>
        <end position="395"/>
    </location>
</feature>
<dbReference type="AlphaFoldDB" id="A0A0D7BR84"/>
<organism evidence="3 4">
    <name type="scientific">Cylindrobasidium torrendii FP15055 ss-10</name>
    <dbReference type="NCBI Taxonomy" id="1314674"/>
    <lineage>
        <taxon>Eukaryota</taxon>
        <taxon>Fungi</taxon>
        <taxon>Dikarya</taxon>
        <taxon>Basidiomycota</taxon>
        <taxon>Agaricomycotina</taxon>
        <taxon>Agaricomycetes</taxon>
        <taxon>Agaricomycetidae</taxon>
        <taxon>Agaricales</taxon>
        <taxon>Marasmiineae</taxon>
        <taxon>Physalacriaceae</taxon>
        <taxon>Cylindrobasidium</taxon>
    </lineage>
</organism>
<dbReference type="EMBL" id="KN880438">
    <property type="protein sequence ID" value="KIY73058.1"/>
    <property type="molecule type" value="Genomic_DNA"/>
</dbReference>
<feature type="compositionally biased region" description="Pro residues" evidence="1">
    <location>
        <begin position="184"/>
        <end position="193"/>
    </location>
</feature>
<reference evidence="3 4" key="1">
    <citation type="journal article" date="2015" name="Fungal Genet. Biol.">
        <title>Evolution of novel wood decay mechanisms in Agaricales revealed by the genome sequences of Fistulina hepatica and Cylindrobasidium torrendii.</title>
        <authorList>
            <person name="Floudas D."/>
            <person name="Held B.W."/>
            <person name="Riley R."/>
            <person name="Nagy L.G."/>
            <person name="Koehler G."/>
            <person name="Ransdell A.S."/>
            <person name="Younus H."/>
            <person name="Chow J."/>
            <person name="Chiniquy J."/>
            <person name="Lipzen A."/>
            <person name="Tritt A."/>
            <person name="Sun H."/>
            <person name="Haridas S."/>
            <person name="LaButti K."/>
            <person name="Ohm R.A."/>
            <person name="Kues U."/>
            <person name="Blanchette R.A."/>
            <person name="Grigoriev I.V."/>
            <person name="Minto R.E."/>
            <person name="Hibbett D.S."/>
        </authorList>
    </citation>
    <scope>NUCLEOTIDE SEQUENCE [LARGE SCALE GENOMIC DNA]</scope>
    <source>
        <strain evidence="3 4">FP15055 ss-10</strain>
    </source>
</reference>
<feature type="region of interest" description="Disordered" evidence="1">
    <location>
        <begin position="276"/>
        <end position="319"/>
    </location>
</feature>
<dbReference type="STRING" id="1314674.A0A0D7BR84"/>
<accession>A0A0D7BR84</accession>
<dbReference type="InterPro" id="IPR011320">
    <property type="entry name" value="RNase_H1_N"/>
</dbReference>
<keyword evidence="4" id="KW-1185">Reference proteome</keyword>
<proteinExistence type="predicted"/>
<feature type="compositionally biased region" description="Polar residues" evidence="1">
    <location>
        <begin position="117"/>
        <end position="127"/>
    </location>
</feature>
<dbReference type="InterPro" id="IPR009027">
    <property type="entry name" value="Ribosomal_bL9/RNase_H1_N"/>
</dbReference>
<gene>
    <name evidence="3" type="ORF">CYLTODRAFT_417316</name>
</gene>
<feature type="domain" description="Ribonuclease H1 N-terminal" evidence="2">
    <location>
        <begin position="5"/>
        <end position="46"/>
    </location>
</feature>
<evidence type="ECO:0000313" key="4">
    <source>
        <dbReference type="Proteomes" id="UP000054007"/>
    </source>
</evidence>
<dbReference type="Pfam" id="PF01693">
    <property type="entry name" value="Cauli_VI"/>
    <property type="match status" value="1"/>
</dbReference>
<feature type="compositionally biased region" description="Low complexity" evidence="1">
    <location>
        <begin position="170"/>
        <end position="183"/>
    </location>
</feature>
<evidence type="ECO:0000256" key="1">
    <source>
        <dbReference type="SAM" id="MobiDB-lite"/>
    </source>
</evidence>
<feature type="region of interest" description="Disordered" evidence="1">
    <location>
        <begin position="59"/>
        <end position="226"/>
    </location>
</feature>
<dbReference type="Gene3D" id="3.40.970.10">
    <property type="entry name" value="Ribonuclease H1, N-terminal domain"/>
    <property type="match status" value="1"/>
</dbReference>
<feature type="compositionally biased region" description="Pro residues" evidence="1">
    <location>
        <begin position="87"/>
        <end position="96"/>
    </location>
</feature>
<dbReference type="InterPro" id="IPR037056">
    <property type="entry name" value="RNase_H1_N_sf"/>
</dbReference>
<name>A0A0D7BR84_9AGAR</name>
<dbReference type="OrthoDB" id="3270804at2759"/>
<feature type="compositionally biased region" description="Acidic residues" evidence="1">
    <location>
        <begin position="298"/>
        <end position="311"/>
    </location>
</feature>
<protein>
    <recommendedName>
        <fullName evidence="2">Ribonuclease H1 N-terminal domain-containing protein</fullName>
    </recommendedName>
</protein>
<dbReference type="Proteomes" id="UP000054007">
    <property type="component" value="Unassembled WGS sequence"/>
</dbReference>
<sequence>MVGKKYYAVSVGREVGVFTNWLLVKHSIASLEDAAYVSYATFEEADSAYKEAEAKGYVKKLPDLPGQTPQVPSSSQPSRRRDDSHGPNPPRSPPPRSNSAKQTPSSSSATLVASSSMNPPTSPTRQRTPAPPNPKGRTAVRSPSQTTTPLTPSISTSSPFNFSAPRRTASSYSSVSSPCGTEPPSLPPTPNPKMTPRTRSRAVKGKAKETRPQLKKKPFPVPVHTIHITFGHPKGLKRSPTKLEWTDEEDSDYEWDSQKDSEFEDLHIVNNVVHKDARRERNVHREVDSHSEQSSLAEGEEDVPTDREEDPAALLSPLLSPRLQTESLYSGGSFSFSALGTMRSPGVATTKSLPAILDPRSPMNKSVPIPRGVFAAGSSRPTPLLATGLSAGNTY</sequence>
<feature type="compositionally biased region" description="Basic and acidic residues" evidence="1">
    <location>
        <begin position="276"/>
        <end position="291"/>
    </location>
</feature>
<dbReference type="SUPFAM" id="SSF55658">
    <property type="entry name" value="L9 N-domain-like"/>
    <property type="match status" value="1"/>
</dbReference>
<evidence type="ECO:0000313" key="3">
    <source>
        <dbReference type="EMBL" id="KIY73058.1"/>
    </source>
</evidence>
<feature type="compositionally biased region" description="Low complexity" evidence="1">
    <location>
        <begin position="105"/>
        <end position="116"/>
    </location>
</feature>
<evidence type="ECO:0000259" key="2">
    <source>
        <dbReference type="Pfam" id="PF01693"/>
    </source>
</evidence>
<feature type="compositionally biased region" description="Low complexity" evidence="1">
    <location>
        <begin position="142"/>
        <end position="159"/>
    </location>
</feature>